<evidence type="ECO:0000256" key="1">
    <source>
        <dbReference type="ARBA" id="ARBA00004123"/>
    </source>
</evidence>
<dbReference type="EMBL" id="JAEACU010000008">
    <property type="protein sequence ID" value="KAH7519876.1"/>
    <property type="molecule type" value="Genomic_DNA"/>
</dbReference>
<name>A0A978UY10_ZIZJJ</name>
<dbReference type="Pfam" id="PF04990">
    <property type="entry name" value="RNA_pol_Rpb1_7"/>
    <property type="match status" value="1"/>
</dbReference>
<dbReference type="GO" id="GO:0046872">
    <property type="term" value="F:metal ion binding"/>
    <property type="evidence" value="ECO:0007669"/>
    <property type="project" value="UniProtKB-KW"/>
</dbReference>
<organism evidence="18 19">
    <name type="scientific">Ziziphus jujuba var. spinosa</name>
    <dbReference type="NCBI Taxonomy" id="714518"/>
    <lineage>
        <taxon>Eukaryota</taxon>
        <taxon>Viridiplantae</taxon>
        <taxon>Streptophyta</taxon>
        <taxon>Embryophyta</taxon>
        <taxon>Tracheophyta</taxon>
        <taxon>Spermatophyta</taxon>
        <taxon>Magnoliopsida</taxon>
        <taxon>eudicotyledons</taxon>
        <taxon>Gunneridae</taxon>
        <taxon>Pentapetalae</taxon>
        <taxon>rosids</taxon>
        <taxon>fabids</taxon>
        <taxon>Rosales</taxon>
        <taxon>Rhamnaceae</taxon>
        <taxon>Paliureae</taxon>
        <taxon>Ziziphus</taxon>
    </lineage>
</organism>
<dbReference type="Pfam" id="PF04998">
    <property type="entry name" value="RNA_pol_Rpb1_5"/>
    <property type="match status" value="1"/>
</dbReference>
<dbReference type="GO" id="GO:0006366">
    <property type="term" value="P:transcription by RNA polymerase II"/>
    <property type="evidence" value="ECO:0007669"/>
    <property type="project" value="InterPro"/>
</dbReference>
<evidence type="ECO:0000313" key="18">
    <source>
        <dbReference type="EMBL" id="KAH7519876.1"/>
    </source>
</evidence>
<dbReference type="FunFam" id="1.10.132.30:FF:000001">
    <property type="entry name" value="DNA-directed RNA polymerase subunit"/>
    <property type="match status" value="1"/>
</dbReference>
<keyword evidence="6 15" id="KW-0548">Nucleotidyltransferase</keyword>
<dbReference type="FunFam" id="1.10.150.390:FF:000001">
    <property type="entry name" value="DNA-directed RNA polymerase subunit"/>
    <property type="match status" value="1"/>
</dbReference>
<evidence type="ECO:0000256" key="9">
    <source>
        <dbReference type="ARBA" id="ARBA00022833"/>
    </source>
</evidence>
<keyword evidence="12 15" id="KW-0804">Transcription</keyword>
<sequence length="2181" mass="243605">MDIRFPFSPAEIAKVRMVQFGILSPDEIVKFSYLKYRQMSVLQIEHSETMMGGKPKPAGLSDPRLGTIDRKIKCDTCTANMAECPGHFGHLELAKPMFHIGFMKTVLSIMRCVCFNCSKILVDEEDHKFKQALRIKNPKNRLKKILDACKNKTKCEGGDEIAVQGQESEEPVKKSRGGCGAQQPKFSIDGMKMIAEYKAQRKKSDDQEQLPEPVERKQTLTAERVLSVLKRISDEDCELLGLDPKYARPDWMILQVLPIPPPPVRPSVMMDTSSRSEASLSAFSAAFAFHLLLIYADDLTHQLAMIIRHNENLRRQERNGSPAHIISEFAQLLQFHIATYFDNELPGLPRATQRSGRPIKSICSRLKAKEGRIRGNLMGKRVDFSARTVITPDPTINIDELGVPWSIALNLTYPETVTPYNIERLKELVEYGPHPPPGKTGAKYIIRDDGQRLDLRYLKKSSDHHLELGYKAFALCLTGFNLSFESSVERHLNDGDFVLFNRQPSLHKMSIMGHRIKIMPYSTFRLNLSVTSPYNADFDGDEMNMHVPQSFETRAEVLELMMVPKCVVSPQSNRPVMGIVQDTLLGCRKITKRDTFIEKDVFMNILMWWEDFDGKVPAPAILKPQPLWTGKQVFNLIIPKQINLNRTSSWHSESETGHITPGDTFVRIEKGELLFGTLCKKTLGTSTGSLIHVIWEEVGPDAARKFLGHTQWLVNYWLLQNAFSIGIGDTIADASTMEKINETITKAKNDVKELIRKAQARDLEAEPGRTMMESFENKVNQVLNRARDDAGSSAQKSLSESNNLKAMVTAGSKGSFINISQMTACVGQQNVEGKRIPYGFIDRTLPHFTKDDYGPESRGFVENSYLRGLTPQEFFFHAMGGREGLIDTAVKTSETGYIQRRLVKAMEDIMVKYDGTVRNSLGDVIQFLYGEDGMDSVWIESQKLDSLKMKKTEFDRVFKYEFDDENWNPNYMMPEHIDDLKTIREFRNVFDAEVQKLDTDRFQLGTEIATTGDNSWPLPVNLKRLIQNAQKTFKIDYRRTSDMHPMEIVEAIDKLQERLKVVPGDDLLSVEAQKNATLFFNILLRSTFASKRVLEEYRLTREAFEWVIGEIESRFLQSLVAPGEMIGCVAAQSIGEPATQMTLNTFHYAGVSAKNVTLGVPRLREIINVAKRIKTPSLSVYLKPEANKTKERAKNVQCALEYTTLRSVTQATEVWYDPDPTSTLIEEDVDFVRSYYEMPDEEINPDKISPWLLRIELNREMMVDKKLSMADIAEKINLEFDDDLTCIFNDDNAEKLILRIRIMNDESPKGDMNDESAEDDVFLKKIESNMLTEMALRGIPDINKVFIKNGKVNKFDEIEGFKPETEWMLDTEGVNLLAVMCHEDVDARRTTSNHLIEVIEVLGIEAVRRSLLDELRVVISFDGSYVNYRHLAILCDTMTYRGHLMAITRHGINRNDTGPMMRCSFEETVDILLDAAVYAERDYLRGVTENIMLGQLAPIGTGDCSLYLNDEMLKNAIELQLPSYMDGLDFGMTPSRSPVSGTPYHEGLMSPSYLLSPNLRLSPISDAQFSPYVGGMAFSPTSSPGYSPSSPGYSPSSPGYSPTSPGYSPTSPGYSPTSPGYSPTSPTYSPSSPGYSPTSPAYSPTSPSYSPTSPSYSPTSPSYSPTSPSYSPTSPSYSPTSPSYSPTSPAYSPTSPAYSPTSPAYSPTSPSYSPTSPSYSPTSPSYSPTSPSYSPTSPSYSPTSPSYSPTSPAYSPTSPGYSPTSPSYSPTSPSYSPTSPSYNPQSAKYSPSLAYSPSSPRLSPSSPYSPTSPNYSPTSPSYSPTSPSYSPSSPTYSPSSLVAVVYCREMYWFICNQDFKSCPRSCPYNSGVSPDYSPSSPQYSPSAGYSPSQPGYSPSSTSQYTPQTSEKDDKDDRKTTQCHYIQMYKTWFSAHLKAKDPKISSFSACNIVSMGKALEMKGKILKFLTQAASKITFTNTLTSPRVSTSSGKGLTSPRPIISIIPAEARTKPKNGSFEAKEPTSPEVSCFGQVNKKKKKSKLSNKRVCPPPQRETLQISCPKEVKKQKPKPKSPSMFKFLKGHKKSGKYDGLVDEPVAAERVPSLGQMNQFSSARGVLTNFEWTAQCGFDEEGKEGIDGDEKVIVPFSAPIEVRERVAVQPKREINLWRRRAIAPPVPLQL</sequence>
<feature type="compositionally biased region" description="Low complexity" evidence="16">
    <location>
        <begin position="1581"/>
        <end position="1782"/>
    </location>
</feature>
<dbReference type="InterPro" id="IPR007066">
    <property type="entry name" value="RNA_pol_Rpb1_3"/>
</dbReference>
<keyword evidence="4" id="KW-0597">Phosphoprotein</keyword>
<dbReference type="InterPro" id="IPR042102">
    <property type="entry name" value="RNA_pol_Rpb1_3_sf"/>
</dbReference>
<evidence type="ECO:0000256" key="2">
    <source>
        <dbReference type="ARBA" id="ARBA00006460"/>
    </source>
</evidence>
<feature type="compositionally biased region" description="Low complexity" evidence="16">
    <location>
        <begin position="1789"/>
        <end position="1835"/>
    </location>
</feature>
<dbReference type="Gene3D" id="1.10.132.30">
    <property type="match status" value="1"/>
</dbReference>
<keyword evidence="5 15" id="KW-0808">Transferase</keyword>
<dbReference type="Pfam" id="PF00623">
    <property type="entry name" value="RNA_pol_Rpb1_2"/>
    <property type="match status" value="1"/>
</dbReference>
<dbReference type="InterPro" id="IPR007073">
    <property type="entry name" value="RNA_pol_Rpb1_7"/>
</dbReference>
<evidence type="ECO:0000256" key="15">
    <source>
        <dbReference type="RuleBase" id="RU004279"/>
    </source>
</evidence>
<keyword evidence="8" id="KW-0677">Repeat</keyword>
<dbReference type="GO" id="GO:0003677">
    <property type="term" value="F:DNA binding"/>
    <property type="evidence" value="ECO:0007669"/>
    <property type="project" value="UniProtKB-KW"/>
</dbReference>
<evidence type="ECO:0000256" key="12">
    <source>
        <dbReference type="ARBA" id="ARBA00023163"/>
    </source>
</evidence>
<dbReference type="FunFam" id="3.30.1360.140:FF:000001">
    <property type="entry name" value="DNA-directed RNA polymerase subunit"/>
    <property type="match status" value="1"/>
</dbReference>
<comment type="catalytic activity">
    <reaction evidence="14 15">
        <text>RNA(n) + a ribonucleoside 5'-triphosphate = RNA(n+1) + diphosphate</text>
        <dbReference type="Rhea" id="RHEA:21248"/>
        <dbReference type="Rhea" id="RHEA-COMP:14527"/>
        <dbReference type="Rhea" id="RHEA-COMP:17342"/>
        <dbReference type="ChEBI" id="CHEBI:33019"/>
        <dbReference type="ChEBI" id="CHEBI:61557"/>
        <dbReference type="ChEBI" id="CHEBI:140395"/>
        <dbReference type="EC" id="2.7.7.6"/>
    </reaction>
</comment>
<evidence type="ECO:0000256" key="16">
    <source>
        <dbReference type="SAM" id="MobiDB-lite"/>
    </source>
</evidence>
<dbReference type="Gene3D" id="3.30.1360.140">
    <property type="match status" value="1"/>
</dbReference>
<dbReference type="GO" id="GO:0005665">
    <property type="term" value="C:RNA polymerase II, core complex"/>
    <property type="evidence" value="ECO:0007669"/>
    <property type="project" value="TreeGrafter"/>
</dbReference>
<dbReference type="Gene3D" id="4.10.860.120">
    <property type="entry name" value="RNA polymerase II, clamp domain"/>
    <property type="match status" value="2"/>
</dbReference>
<dbReference type="Pfam" id="PF04992">
    <property type="entry name" value="RNA_pol_Rpb1_6"/>
    <property type="match status" value="1"/>
</dbReference>
<dbReference type="FunFam" id="2.40.40.20:FF:000019">
    <property type="entry name" value="DNA-directed RNA polymerase II subunit RPB1"/>
    <property type="match status" value="1"/>
</dbReference>
<feature type="compositionally biased region" description="Basic and acidic residues" evidence="16">
    <location>
        <begin position="1909"/>
        <end position="1919"/>
    </location>
</feature>
<comment type="function">
    <text evidence="15">DNA-dependent RNA polymerase catalyzes the transcription of DNA into RNA using the four ribonucleoside triphosphates as substrates.</text>
</comment>
<dbReference type="Gene3D" id="1.10.274.100">
    <property type="entry name" value="RNA polymerase Rpb1, domain 3"/>
    <property type="match status" value="1"/>
</dbReference>
<dbReference type="Pfam" id="PF05001">
    <property type="entry name" value="RNA_pol_Rpb1_R"/>
    <property type="match status" value="14"/>
</dbReference>
<dbReference type="NCBIfam" id="NF006336">
    <property type="entry name" value="PRK08566.1"/>
    <property type="match status" value="1"/>
</dbReference>
<feature type="region of interest" description="Disordered" evidence="16">
    <location>
        <begin position="1581"/>
        <end position="1835"/>
    </location>
</feature>
<evidence type="ECO:0000256" key="3">
    <source>
        <dbReference type="ARBA" id="ARBA00022478"/>
    </source>
</evidence>
<feature type="region of interest" description="Disordered" evidence="16">
    <location>
        <begin position="1877"/>
        <end position="1919"/>
    </location>
</feature>
<evidence type="ECO:0000256" key="4">
    <source>
        <dbReference type="ARBA" id="ARBA00022553"/>
    </source>
</evidence>
<comment type="similarity">
    <text evidence="2 15">Belongs to the RNA polymerase beta' chain family.</text>
</comment>
<dbReference type="Gene3D" id="6.20.50.80">
    <property type="match status" value="1"/>
</dbReference>
<evidence type="ECO:0000256" key="11">
    <source>
        <dbReference type="ARBA" id="ARBA00023125"/>
    </source>
</evidence>
<protein>
    <recommendedName>
        <fullName evidence="15">DNA-directed RNA polymerase subunit</fullName>
        <ecNumber evidence="15">2.7.7.6</ecNumber>
    </recommendedName>
</protein>
<dbReference type="InterPro" id="IPR038120">
    <property type="entry name" value="Rpb1_funnel_sf"/>
</dbReference>
<reference evidence="18" key="1">
    <citation type="journal article" date="2021" name="Front. Plant Sci.">
        <title>Chromosome-Scale Genome Assembly for Chinese Sour Jujube and Insights Into Its Genome Evolution and Domestication Signature.</title>
        <authorList>
            <person name="Shen L.-Y."/>
            <person name="Luo H."/>
            <person name="Wang X.-L."/>
            <person name="Wang X.-M."/>
            <person name="Qiu X.-J."/>
            <person name="Liu H."/>
            <person name="Zhou S.-S."/>
            <person name="Jia K.-H."/>
            <person name="Nie S."/>
            <person name="Bao Y.-T."/>
            <person name="Zhang R.-G."/>
            <person name="Yun Q.-Z."/>
            <person name="Chai Y.-H."/>
            <person name="Lu J.-Y."/>
            <person name="Li Y."/>
            <person name="Zhao S.-W."/>
            <person name="Mao J.-F."/>
            <person name="Jia S.-G."/>
            <person name="Mao Y.-M."/>
        </authorList>
    </citation>
    <scope>NUCLEOTIDE SEQUENCE</scope>
    <source>
        <strain evidence="18">AT0</strain>
        <tissue evidence="18">Leaf</tissue>
    </source>
</reference>
<accession>A0A978UY10</accession>
<comment type="caution">
    <text evidence="18">The sequence shown here is derived from an EMBL/GenBank/DDBJ whole genome shotgun (WGS) entry which is preliminary data.</text>
</comment>
<dbReference type="EC" id="2.7.7.6" evidence="15"/>
<dbReference type="CDD" id="cd02584">
    <property type="entry name" value="RNAP_II_Rpb1_C"/>
    <property type="match status" value="1"/>
</dbReference>
<dbReference type="InterPro" id="IPR007080">
    <property type="entry name" value="RNA_pol_Rpb1_1"/>
</dbReference>
<dbReference type="InterPro" id="IPR007083">
    <property type="entry name" value="RNA_pol_Rpb1_4"/>
</dbReference>
<dbReference type="InterPro" id="IPR000684">
    <property type="entry name" value="RNA_pol_II_repeat_euk"/>
</dbReference>
<evidence type="ECO:0000313" key="19">
    <source>
        <dbReference type="Proteomes" id="UP000813462"/>
    </source>
</evidence>
<keyword evidence="13" id="KW-0539">Nucleus</keyword>
<dbReference type="SMART" id="SM00663">
    <property type="entry name" value="RPOLA_N"/>
    <property type="match status" value="1"/>
</dbReference>
<dbReference type="InterPro" id="IPR006592">
    <property type="entry name" value="RNA_pol_N"/>
</dbReference>
<dbReference type="Pfam" id="PF04983">
    <property type="entry name" value="RNA_pol_Rpb1_3"/>
    <property type="match status" value="1"/>
</dbReference>
<dbReference type="InterPro" id="IPR007075">
    <property type="entry name" value="RNA_pol_Rpb1_6"/>
</dbReference>
<evidence type="ECO:0000256" key="6">
    <source>
        <dbReference type="ARBA" id="ARBA00022695"/>
    </source>
</evidence>
<dbReference type="FunFam" id="3.30.1490.180:FF:000001">
    <property type="entry name" value="DNA-directed RNA polymerase subunit"/>
    <property type="match status" value="1"/>
</dbReference>
<evidence type="ECO:0000259" key="17">
    <source>
        <dbReference type="SMART" id="SM00663"/>
    </source>
</evidence>
<dbReference type="Gene3D" id="6.10.250.2940">
    <property type="match status" value="1"/>
</dbReference>
<keyword evidence="7" id="KW-0479">Metal-binding</keyword>
<evidence type="ECO:0000256" key="5">
    <source>
        <dbReference type="ARBA" id="ARBA00022679"/>
    </source>
</evidence>
<gene>
    <name evidence="18" type="ORF">FEM48_Zijuj08G0083700</name>
</gene>
<dbReference type="Gene3D" id="2.40.40.20">
    <property type="match status" value="1"/>
</dbReference>
<evidence type="ECO:0000256" key="8">
    <source>
        <dbReference type="ARBA" id="ARBA00022737"/>
    </source>
</evidence>
<dbReference type="GO" id="GO:0003899">
    <property type="term" value="F:DNA-directed RNA polymerase activity"/>
    <property type="evidence" value="ECO:0007669"/>
    <property type="project" value="UniProtKB-EC"/>
</dbReference>
<evidence type="ECO:0000256" key="14">
    <source>
        <dbReference type="ARBA" id="ARBA00048552"/>
    </source>
</evidence>
<dbReference type="InterPro" id="IPR045867">
    <property type="entry name" value="DNA-dir_RpoC_beta_prime"/>
</dbReference>
<dbReference type="Pfam" id="PF04997">
    <property type="entry name" value="RNA_pol_Rpb1_1"/>
    <property type="match status" value="2"/>
</dbReference>
<dbReference type="PANTHER" id="PTHR19376">
    <property type="entry name" value="DNA-DIRECTED RNA POLYMERASE"/>
    <property type="match status" value="1"/>
</dbReference>
<dbReference type="Gene3D" id="1.10.150.390">
    <property type="match status" value="1"/>
</dbReference>
<feature type="compositionally biased region" description="Low complexity" evidence="16">
    <location>
        <begin position="1877"/>
        <end position="1908"/>
    </location>
</feature>
<dbReference type="Gene3D" id="3.30.1490.180">
    <property type="entry name" value="RNA polymerase ii"/>
    <property type="match status" value="1"/>
</dbReference>
<keyword evidence="3 15" id="KW-0240">DNA-directed RNA polymerase</keyword>
<dbReference type="InterPro" id="IPR007081">
    <property type="entry name" value="RNA_pol_Rpb1_5"/>
</dbReference>
<evidence type="ECO:0000256" key="10">
    <source>
        <dbReference type="ARBA" id="ARBA00022842"/>
    </source>
</evidence>
<keyword evidence="9" id="KW-0862">Zinc</keyword>
<feature type="domain" description="RNA polymerase N-terminal" evidence="17">
    <location>
        <begin position="250"/>
        <end position="591"/>
    </location>
</feature>
<dbReference type="PRINTS" id="PR01217">
    <property type="entry name" value="PRICHEXTENSN"/>
</dbReference>
<dbReference type="Proteomes" id="UP000813462">
    <property type="component" value="Unassembled WGS sequence"/>
</dbReference>
<dbReference type="FunFam" id="1.10.274.100:FF:000001">
    <property type="entry name" value="DNA-directed RNA polymerase subunit"/>
    <property type="match status" value="1"/>
</dbReference>
<evidence type="ECO:0000256" key="13">
    <source>
        <dbReference type="ARBA" id="ARBA00023242"/>
    </source>
</evidence>
<dbReference type="InterPro" id="IPR044893">
    <property type="entry name" value="RNA_pol_Rpb1_clamp_domain"/>
</dbReference>
<dbReference type="SUPFAM" id="SSF64484">
    <property type="entry name" value="beta and beta-prime subunits of DNA dependent RNA-polymerase"/>
    <property type="match status" value="1"/>
</dbReference>
<dbReference type="InterPro" id="IPR038593">
    <property type="entry name" value="RNA_pol_Rpb1_7_sf"/>
</dbReference>
<dbReference type="CDD" id="cd02733">
    <property type="entry name" value="RNAP_II_RPB1_N"/>
    <property type="match status" value="1"/>
</dbReference>
<dbReference type="InterPro" id="IPR000722">
    <property type="entry name" value="RNA_pol_asu"/>
</dbReference>
<dbReference type="Pfam" id="PF05000">
    <property type="entry name" value="RNA_pol_Rpb1_4"/>
    <property type="match status" value="1"/>
</dbReference>
<dbReference type="PROSITE" id="PS00115">
    <property type="entry name" value="RNA_POL_II_REPEAT"/>
    <property type="match status" value="15"/>
</dbReference>
<dbReference type="PANTHER" id="PTHR19376:SF37">
    <property type="entry name" value="DNA-DIRECTED RNA POLYMERASE II SUBUNIT RPB1"/>
    <property type="match status" value="1"/>
</dbReference>
<dbReference type="FunFam" id="4.10.860.120:FF:000003">
    <property type="entry name" value="DNA-directed RNA polymerase subunit"/>
    <property type="match status" value="1"/>
</dbReference>
<keyword evidence="10" id="KW-0460">Magnesium</keyword>
<proteinExistence type="inferred from homology"/>
<comment type="subcellular location">
    <subcellularLocation>
        <location evidence="1">Nucleus</location>
    </subcellularLocation>
</comment>
<keyword evidence="11" id="KW-0238">DNA-binding</keyword>
<evidence type="ECO:0000256" key="7">
    <source>
        <dbReference type="ARBA" id="ARBA00022723"/>
    </source>
</evidence>